<accession>A0ABT7WTA3</accession>
<feature type="chain" id="PRO_5046784339" evidence="1">
    <location>
        <begin position="23"/>
        <end position="335"/>
    </location>
</feature>
<gene>
    <name evidence="2" type="ORF">QTA56_16730</name>
</gene>
<reference evidence="2" key="1">
    <citation type="submission" date="2023-06" db="EMBL/GenBank/DDBJ databases">
        <title>Two novel species of Acinetobacter isolated from motorbike repairing workshop in Vietnam.</title>
        <authorList>
            <person name="Le N.T.T."/>
        </authorList>
    </citation>
    <scope>NUCLEOTIDE SEQUENCE</scope>
    <source>
        <strain evidence="2">VNH17</strain>
    </source>
</reference>
<evidence type="ECO:0000256" key="1">
    <source>
        <dbReference type="SAM" id="SignalP"/>
    </source>
</evidence>
<dbReference type="InterPro" id="IPR045758">
    <property type="entry name" value="AdeT1/2"/>
</dbReference>
<sequence>MRKGILAVGAMLMLGASMQTNADAKICVFDLLGKSGEAYKAMEEWALAAKTWRSDITLLSYQNEAQAQNDFEQGKCDGVYMTSMRARSYNKFAGSVDAIGAVPSYAIAQKAISFALDRRNQRRLNSRIGKQSYEVAGISQIGLAYIFVKDKNMNTIEQIKGKKFAVLAYDEAQKIVVKSLGGQAVLSDISDIAKKFNSGEADIMAAPAYAYKPLELYKGLGNDGAIIQFPAVNMTMDLIIRPEKFSSGFGQHSRAWFINRLNTNFALIQRIEAELPAKYKMNLSNEDRTRYQQILREARIGLTSRGIYDATMMNVLKRARCTVDRTNFECTLGGE</sequence>
<keyword evidence="3" id="KW-1185">Reference proteome</keyword>
<proteinExistence type="predicted"/>
<feature type="signal peptide" evidence="1">
    <location>
        <begin position="1"/>
        <end position="22"/>
    </location>
</feature>
<name>A0ABT7WTA3_9GAMM</name>
<dbReference type="Pfam" id="PF19582">
    <property type="entry name" value="AdeT1_2"/>
    <property type="match status" value="1"/>
</dbReference>
<evidence type="ECO:0000313" key="3">
    <source>
        <dbReference type="Proteomes" id="UP001168524"/>
    </source>
</evidence>
<dbReference type="InterPro" id="IPR038404">
    <property type="entry name" value="TRAP_DctP_sf"/>
</dbReference>
<organism evidence="2 3">
    <name type="scientific">Acinetobacter thutiue</name>
    <dbReference type="NCBI Taxonomy" id="2998078"/>
    <lineage>
        <taxon>Bacteria</taxon>
        <taxon>Pseudomonadati</taxon>
        <taxon>Pseudomonadota</taxon>
        <taxon>Gammaproteobacteria</taxon>
        <taxon>Moraxellales</taxon>
        <taxon>Moraxellaceae</taxon>
        <taxon>Acinetobacter</taxon>
    </lineage>
</organism>
<keyword evidence="1" id="KW-0732">Signal</keyword>
<dbReference type="EMBL" id="JAUDZE010000012">
    <property type="protein sequence ID" value="MDN0015863.1"/>
    <property type="molecule type" value="Genomic_DNA"/>
</dbReference>
<comment type="caution">
    <text evidence="2">The sequence shown here is derived from an EMBL/GenBank/DDBJ whole genome shotgun (WGS) entry which is preliminary data.</text>
</comment>
<dbReference type="RefSeq" id="WP_267982115.1">
    <property type="nucleotide sequence ID" value="NZ_JAPQKF010000012.1"/>
</dbReference>
<dbReference type="Gene3D" id="3.40.190.170">
    <property type="entry name" value="Bacterial extracellular solute-binding protein, family 7"/>
    <property type="match status" value="1"/>
</dbReference>
<dbReference type="Proteomes" id="UP001168524">
    <property type="component" value="Unassembled WGS sequence"/>
</dbReference>
<dbReference type="SUPFAM" id="SSF53850">
    <property type="entry name" value="Periplasmic binding protein-like II"/>
    <property type="match status" value="1"/>
</dbReference>
<protein>
    <submittedName>
        <fullName evidence="2">DUF6091 family protein</fullName>
    </submittedName>
</protein>
<evidence type="ECO:0000313" key="2">
    <source>
        <dbReference type="EMBL" id="MDN0015863.1"/>
    </source>
</evidence>